<dbReference type="PROSITE" id="PS00460">
    <property type="entry name" value="GLUTATHIONE_PEROXID_1"/>
    <property type="match status" value="1"/>
</dbReference>
<sequence>MLFTVAALLLVSFETTGESNCPTSLDFTKRYLASETSVRLCDEYAGKVLLVVNTASFCGFTKQYKGLESLYRRYHEAGFAVLGFPSNDFFQEPRSEKKVKEFCQLTYDVKFPMFEKSRVAESNAEPLYRTLAREAGQYPRWNFHKYLLDRNGRVVGSYGSLVRPDNKGLLSKIESLL</sequence>
<dbReference type="GO" id="GO:0004601">
    <property type="term" value="F:peroxidase activity"/>
    <property type="evidence" value="ECO:0007669"/>
    <property type="project" value="UniProtKB-KW"/>
</dbReference>
<evidence type="ECO:0008006" key="5">
    <source>
        <dbReference type="Google" id="ProtNLM"/>
    </source>
</evidence>
<dbReference type="SUPFAM" id="SSF52833">
    <property type="entry name" value="Thioredoxin-like"/>
    <property type="match status" value="1"/>
</dbReference>
<gene>
    <name evidence="4" type="ORF">METZ01_LOCUS80902</name>
</gene>
<dbReference type="PIRSF" id="PIRSF000303">
    <property type="entry name" value="Glutathion_perox"/>
    <property type="match status" value="1"/>
</dbReference>
<dbReference type="CDD" id="cd00340">
    <property type="entry name" value="GSH_Peroxidase"/>
    <property type="match status" value="1"/>
</dbReference>
<keyword evidence="3" id="KW-0560">Oxidoreductase</keyword>
<organism evidence="4">
    <name type="scientific">marine metagenome</name>
    <dbReference type="NCBI Taxonomy" id="408172"/>
    <lineage>
        <taxon>unclassified sequences</taxon>
        <taxon>metagenomes</taxon>
        <taxon>ecological metagenomes</taxon>
    </lineage>
</organism>
<keyword evidence="2" id="KW-0575">Peroxidase</keyword>
<protein>
    <recommendedName>
        <fullName evidence="5">Glutathione peroxidase</fullName>
    </recommendedName>
</protein>
<dbReference type="InterPro" id="IPR036249">
    <property type="entry name" value="Thioredoxin-like_sf"/>
</dbReference>
<dbReference type="Gene3D" id="3.40.30.10">
    <property type="entry name" value="Glutaredoxin"/>
    <property type="match status" value="1"/>
</dbReference>
<dbReference type="Pfam" id="PF00255">
    <property type="entry name" value="GSHPx"/>
    <property type="match status" value="1"/>
</dbReference>
<dbReference type="PROSITE" id="PS51355">
    <property type="entry name" value="GLUTATHIONE_PEROXID_3"/>
    <property type="match status" value="1"/>
</dbReference>
<dbReference type="GO" id="GO:0034599">
    <property type="term" value="P:cellular response to oxidative stress"/>
    <property type="evidence" value="ECO:0007669"/>
    <property type="project" value="TreeGrafter"/>
</dbReference>
<dbReference type="EMBL" id="UINC01006524">
    <property type="protein sequence ID" value="SVA28048.1"/>
    <property type="molecule type" value="Genomic_DNA"/>
</dbReference>
<evidence type="ECO:0000256" key="3">
    <source>
        <dbReference type="ARBA" id="ARBA00023002"/>
    </source>
</evidence>
<dbReference type="InterPro" id="IPR000889">
    <property type="entry name" value="Glutathione_peroxidase"/>
</dbReference>
<evidence type="ECO:0000256" key="1">
    <source>
        <dbReference type="ARBA" id="ARBA00006926"/>
    </source>
</evidence>
<evidence type="ECO:0000313" key="4">
    <source>
        <dbReference type="EMBL" id="SVA28048.1"/>
    </source>
</evidence>
<reference evidence="4" key="1">
    <citation type="submission" date="2018-05" db="EMBL/GenBank/DDBJ databases">
        <authorList>
            <person name="Lanie J.A."/>
            <person name="Ng W.-L."/>
            <person name="Kazmierczak K.M."/>
            <person name="Andrzejewski T.M."/>
            <person name="Davidsen T.M."/>
            <person name="Wayne K.J."/>
            <person name="Tettelin H."/>
            <person name="Glass J.I."/>
            <person name="Rusch D."/>
            <person name="Podicherti R."/>
            <person name="Tsui H.-C.T."/>
            <person name="Winkler M.E."/>
        </authorList>
    </citation>
    <scope>NUCLEOTIDE SEQUENCE</scope>
</reference>
<proteinExistence type="inferred from homology"/>
<dbReference type="InterPro" id="IPR029759">
    <property type="entry name" value="GPX_AS"/>
</dbReference>
<dbReference type="PRINTS" id="PR01011">
    <property type="entry name" value="GLUTPROXDASE"/>
</dbReference>
<dbReference type="PANTHER" id="PTHR11592">
    <property type="entry name" value="GLUTATHIONE PEROXIDASE"/>
    <property type="match status" value="1"/>
</dbReference>
<dbReference type="AlphaFoldDB" id="A0A381UK75"/>
<dbReference type="PANTHER" id="PTHR11592:SF78">
    <property type="entry name" value="GLUTATHIONE PEROXIDASE"/>
    <property type="match status" value="1"/>
</dbReference>
<comment type="similarity">
    <text evidence="1">Belongs to the glutathione peroxidase family.</text>
</comment>
<evidence type="ECO:0000256" key="2">
    <source>
        <dbReference type="ARBA" id="ARBA00022559"/>
    </source>
</evidence>
<accession>A0A381UK75</accession>
<name>A0A381UK75_9ZZZZ</name>